<keyword evidence="1" id="KW-1133">Transmembrane helix</keyword>
<protein>
    <recommendedName>
        <fullName evidence="4">Transmembrane protein</fullName>
    </recommendedName>
</protein>
<feature type="transmembrane region" description="Helical" evidence="1">
    <location>
        <begin position="224"/>
        <end position="241"/>
    </location>
</feature>
<organism evidence="2 3">
    <name type="scientific">Carpinus fangiana</name>
    <dbReference type="NCBI Taxonomy" id="176857"/>
    <lineage>
        <taxon>Eukaryota</taxon>
        <taxon>Viridiplantae</taxon>
        <taxon>Streptophyta</taxon>
        <taxon>Embryophyta</taxon>
        <taxon>Tracheophyta</taxon>
        <taxon>Spermatophyta</taxon>
        <taxon>Magnoliopsida</taxon>
        <taxon>eudicotyledons</taxon>
        <taxon>Gunneridae</taxon>
        <taxon>Pentapetalae</taxon>
        <taxon>rosids</taxon>
        <taxon>fabids</taxon>
        <taxon>Fagales</taxon>
        <taxon>Betulaceae</taxon>
        <taxon>Carpinus</taxon>
    </lineage>
</organism>
<feature type="transmembrane region" description="Helical" evidence="1">
    <location>
        <begin position="150"/>
        <end position="171"/>
    </location>
</feature>
<name>A0A5N6R735_9ROSI</name>
<evidence type="ECO:0000256" key="1">
    <source>
        <dbReference type="SAM" id="Phobius"/>
    </source>
</evidence>
<proteinExistence type="predicted"/>
<keyword evidence="1" id="KW-0472">Membrane</keyword>
<dbReference type="OrthoDB" id="1293150at2759"/>
<feature type="transmembrane region" description="Helical" evidence="1">
    <location>
        <begin position="34"/>
        <end position="55"/>
    </location>
</feature>
<dbReference type="PANTHER" id="PTHR33133:SF21">
    <property type="entry name" value="TRANSMEMBRANE PROTEIN"/>
    <property type="match status" value="1"/>
</dbReference>
<keyword evidence="1" id="KW-0812">Transmembrane</keyword>
<evidence type="ECO:0008006" key="4">
    <source>
        <dbReference type="Google" id="ProtNLM"/>
    </source>
</evidence>
<dbReference type="AlphaFoldDB" id="A0A5N6R735"/>
<keyword evidence="3" id="KW-1185">Reference proteome</keyword>
<evidence type="ECO:0000313" key="2">
    <source>
        <dbReference type="EMBL" id="KAE8056802.1"/>
    </source>
</evidence>
<accession>A0A5N6R735</accession>
<feature type="transmembrane region" description="Helical" evidence="1">
    <location>
        <begin position="99"/>
        <end position="118"/>
    </location>
</feature>
<dbReference type="Proteomes" id="UP000327013">
    <property type="component" value="Chromosome 5"/>
</dbReference>
<reference evidence="2 3" key="1">
    <citation type="submission" date="2019-06" db="EMBL/GenBank/DDBJ databases">
        <title>A chromosomal-level reference genome of Carpinus fangiana (Coryloideae, Betulaceae).</title>
        <authorList>
            <person name="Yang X."/>
            <person name="Wang Z."/>
            <person name="Zhang L."/>
            <person name="Hao G."/>
            <person name="Liu J."/>
            <person name="Yang Y."/>
        </authorList>
    </citation>
    <scope>NUCLEOTIDE SEQUENCE [LARGE SCALE GENOMIC DNA]</scope>
    <source>
        <strain evidence="2">Cfa_2016G</strain>
        <tissue evidence="2">Leaf</tissue>
    </source>
</reference>
<feature type="transmembrane region" description="Helical" evidence="1">
    <location>
        <begin position="273"/>
        <end position="295"/>
    </location>
</feature>
<evidence type="ECO:0000313" key="3">
    <source>
        <dbReference type="Proteomes" id="UP000327013"/>
    </source>
</evidence>
<gene>
    <name evidence="2" type="ORF">FH972_013541</name>
</gene>
<feature type="transmembrane region" description="Helical" evidence="1">
    <location>
        <begin position="177"/>
        <end position="203"/>
    </location>
</feature>
<dbReference type="PANTHER" id="PTHR33133">
    <property type="entry name" value="OS08G0107100 PROTEIN-RELATED"/>
    <property type="match status" value="1"/>
</dbReference>
<dbReference type="EMBL" id="CM017325">
    <property type="protein sequence ID" value="KAE8056802.1"/>
    <property type="molecule type" value="Genomic_DNA"/>
</dbReference>
<sequence length="312" mass="34144">MSERDDLLSQPPTCSPPLSTLLISLKIFLRNKQLFLSLFALTTLPLSFLLVSLFLSSLPFKSHVHQLEAVALLSSTRFEARHVWKDSRAHALSLLKLKALFFLPTYFLSLLAAVTTVNSTASSCHATRPTLLTAFTAVKLTWKRPLATTILIYALSLLYAPVPSVLAPLAGSPGSEFLVLVIGSCFEIYLMAVLSLGLVVSIVEERLGWDAIRVGSGIMAGRRLSGWVLSGLFVLVSGAISRDLQRMMDGLDLSLESTTSTVMMVATGVKDKVGLIFLYGIVVVWSYIVTTVFYCECRKRHVGRGEEESVTV</sequence>